<dbReference type="STRING" id="84588.SYNW0916"/>
<accession>Q7U7R5</accession>
<name>Q7U7R5_PARMW</name>
<protein>
    <submittedName>
        <fullName evidence="1">Uncharacterized protein</fullName>
    </submittedName>
</protein>
<gene>
    <name evidence="1" type="ordered locus">SYNW0916</name>
</gene>
<evidence type="ECO:0000313" key="2">
    <source>
        <dbReference type="Proteomes" id="UP000001422"/>
    </source>
</evidence>
<keyword evidence="2" id="KW-1185">Reference proteome</keyword>
<proteinExistence type="predicted"/>
<organism evidence="1 2">
    <name type="scientific">Parasynechococcus marenigrum (strain WH8102)</name>
    <dbReference type="NCBI Taxonomy" id="84588"/>
    <lineage>
        <taxon>Bacteria</taxon>
        <taxon>Bacillati</taxon>
        <taxon>Cyanobacteriota</taxon>
        <taxon>Cyanophyceae</taxon>
        <taxon>Synechococcales</taxon>
        <taxon>Prochlorococcaceae</taxon>
        <taxon>Parasynechococcus</taxon>
        <taxon>Parasynechococcus marenigrum</taxon>
    </lineage>
</organism>
<reference evidence="1 2" key="1">
    <citation type="journal article" date="2003" name="Nature">
        <title>The genome of a motile marine Synechococcus.</title>
        <authorList>
            <person name="Palenik B."/>
            <person name="Brahamsha B."/>
            <person name="Larimer F."/>
            <person name="Land M."/>
            <person name="Hauser L."/>
            <person name="Chain P."/>
            <person name="Lamerdin J."/>
            <person name="Regala W."/>
            <person name="Allen E.A."/>
            <person name="McCarren J."/>
            <person name="Paulsen I."/>
            <person name="Dufresne A."/>
            <person name="Partensky F."/>
            <person name="Webb E."/>
            <person name="Waterbury J."/>
        </authorList>
    </citation>
    <scope>NUCLEOTIDE SEQUENCE [LARGE SCALE GENOMIC DNA]</scope>
    <source>
        <strain evidence="1 2">WH8102</strain>
    </source>
</reference>
<dbReference type="HOGENOM" id="CLU_2572668_0_0_3"/>
<dbReference type="EMBL" id="BX569691">
    <property type="protein sequence ID" value="CAE07431.1"/>
    <property type="molecule type" value="Genomic_DNA"/>
</dbReference>
<dbReference type="AlphaFoldDB" id="Q7U7R5"/>
<sequence length="81" mass="8926">MPVQRNRTRTKGQPLKLLIRAKPYNATIAAPNNPMDVSWRAMTMRFGTLVVTQLKNSVNCVAGSVLDRSSMTMAGGQRHAL</sequence>
<evidence type="ECO:0000313" key="1">
    <source>
        <dbReference type="EMBL" id="CAE07431.1"/>
    </source>
</evidence>
<dbReference type="KEGG" id="syw:SYNW0916"/>
<dbReference type="Proteomes" id="UP000001422">
    <property type="component" value="Chromosome"/>
</dbReference>